<evidence type="ECO:0000256" key="2">
    <source>
        <dbReference type="ARBA" id="ARBA00022630"/>
    </source>
</evidence>
<evidence type="ECO:0000256" key="4">
    <source>
        <dbReference type="ARBA" id="ARBA00023002"/>
    </source>
</evidence>
<dbReference type="PANTHER" id="PTHR42877">
    <property type="entry name" value="L-ORNITHINE N(5)-MONOOXYGENASE-RELATED"/>
    <property type="match status" value="1"/>
</dbReference>
<evidence type="ECO:0000313" key="7">
    <source>
        <dbReference type="Proteomes" id="UP000298138"/>
    </source>
</evidence>
<dbReference type="EMBL" id="ML220131">
    <property type="protein sequence ID" value="TGZ79453.1"/>
    <property type="molecule type" value="Genomic_DNA"/>
</dbReference>
<dbReference type="GO" id="GO:0004499">
    <property type="term" value="F:N,N-dimethylaniline monooxygenase activity"/>
    <property type="evidence" value="ECO:0007669"/>
    <property type="project" value="InterPro"/>
</dbReference>
<sequence>MTTTLINGSSQKPANWIPAPTDHSYEPRKIRMITVGAGFSGLMMAHKIQHEFQLEDFIDHVIYEKNSGVGGTWYENHYAGAACDVPAHMYTFSFEPNPHWSSFFAGAPEIKEYIHRTTKKYNLDKNIQFNTTLTDAQWDEESGKWKVKLERDGKIIEDEGEILVDATGFLNKWSWPEIEGLKDFKGHIVHTARWDDSFDYTNKRIALIGNGSSALQILPQLAKVVGTGHLTNFIRNPTWVSATYLSQFTRDGGNFEYSEEEKKEFQENPEKHFEYRQMLEHNFNMFFYVMIKNSPGQKACFESYTKMMQERLKNDPLLCEKLIPKWEVGCRRLSPGEGYLEAFHKENVSGNFSPIQRITEKGIVTAADGEIEFDAIICATGFDVSYVPRWNAIGRNGFDLAKHFSAPIPKAYMSINVEKMPNYFIFNGPNACAGHGSLLAVMDWTAAHIARWAKKIATEDIKSVAVKTEVVDDWNVWAQEVLKTTVWSGGCKSWYKKNSEGRDNEPVTAMYPGSVLHYKEILDTLRVEDFDVRYRGVNRFRFMGNGLTQREKDPRDLAFYLK</sequence>
<proteinExistence type="inferred from homology"/>
<dbReference type="AlphaFoldDB" id="A0A4S2MQK1"/>
<organism evidence="6 7">
    <name type="scientific">Ascodesmis nigricans</name>
    <dbReference type="NCBI Taxonomy" id="341454"/>
    <lineage>
        <taxon>Eukaryota</taxon>
        <taxon>Fungi</taxon>
        <taxon>Dikarya</taxon>
        <taxon>Ascomycota</taxon>
        <taxon>Pezizomycotina</taxon>
        <taxon>Pezizomycetes</taxon>
        <taxon>Pezizales</taxon>
        <taxon>Ascodesmidaceae</taxon>
        <taxon>Ascodesmis</taxon>
    </lineage>
</organism>
<evidence type="ECO:0000256" key="3">
    <source>
        <dbReference type="ARBA" id="ARBA00022827"/>
    </source>
</evidence>
<accession>A0A4S2MQK1</accession>
<protein>
    <submittedName>
        <fullName evidence="6">FAD/NAD(P)-binding domain-containing protein</fullName>
    </submittedName>
</protein>
<gene>
    <name evidence="6" type="ORF">EX30DRAFT_108052</name>
</gene>
<dbReference type="InterPro" id="IPR020946">
    <property type="entry name" value="Flavin_mOase-like"/>
</dbReference>
<dbReference type="Gene3D" id="3.50.50.60">
    <property type="entry name" value="FAD/NAD(P)-binding domain"/>
    <property type="match status" value="2"/>
</dbReference>
<reference evidence="6 7" key="1">
    <citation type="submission" date="2019-04" db="EMBL/GenBank/DDBJ databases">
        <title>Comparative genomics and transcriptomics to analyze fruiting body development in filamentous ascomycetes.</title>
        <authorList>
            <consortium name="DOE Joint Genome Institute"/>
            <person name="Lutkenhaus R."/>
            <person name="Traeger S."/>
            <person name="Breuer J."/>
            <person name="Kuo A."/>
            <person name="Lipzen A."/>
            <person name="Pangilinan J."/>
            <person name="Dilworth D."/>
            <person name="Sandor L."/>
            <person name="Poggeler S."/>
            <person name="Barry K."/>
            <person name="Grigoriev I.V."/>
            <person name="Nowrousian M."/>
        </authorList>
    </citation>
    <scope>NUCLEOTIDE SEQUENCE [LARGE SCALE GENOMIC DNA]</scope>
    <source>
        <strain evidence="6 7">CBS 389.68</strain>
    </source>
</reference>
<keyword evidence="7" id="KW-1185">Reference proteome</keyword>
<feature type="compositionally biased region" description="Polar residues" evidence="5">
    <location>
        <begin position="1"/>
        <end position="13"/>
    </location>
</feature>
<dbReference type="GO" id="GO:0050660">
    <property type="term" value="F:flavin adenine dinucleotide binding"/>
    <property type="evidence" value="ECO:0007669"/>
    <property type="project" value="InterPro"/>
</dbReference>
<dbReference type="Pfam" id="PF00743">
    <property type="entry name" value="FMO-like"/>
    <property type="match status" value="1"/>
</dbReference>
<evidence type="ECO:0000313" key="6">
    <source>
        <dbReference type="EMBL" id="TGZ79453.1"/>
    </source>
</evidence>
<dbReference type="Proteomes" id="UP000298138">
    <property type="component" value="Unassembled WGS sequence"/>
</dbReference>
<keyword evidence="3" id="KW-0274">FAD</keyword>
<dbReference type="SUPFAM" id="SSF51905">
    <property type="entry name" value="FAD/NAD(P)-binding domain"/>
    <property type="match status" value="2"/>
</dbReference>
<comment type="similarity">
    <text evidence="1">Belongs to the FAD-binding monooxygenase family.</text>
</comment>
<dbReference type="InterPro" id="IPR051209">
    <property type="entry name" value="FAD-bind_Monooxygenase_sf"/>
</dbReference>
<dbReference type="GO" id="GO:0050661">
    <property type="term" value="F:NADP binding"/>
    <property type="evidence" value="ECO:0007669"/>
    <property type="project" value="InterPro"/>
</dbReference>
<dbReference type="OrthoDB" id="74360at2759"/>
<name>A0A4S2MQK1_9PEZI</name>
<dbReference type="InParanoid" id="A0A4S2MQK1"/>
<evidence type="ECO:0000256" key="1">
    <source>
        <dbReference type="ARBA" id="ARBA00010139"/>
    </source>
</evidence>
<dbReference type="InterPro" id="IPR036188">
    <property type="entry name" value="FAD/NAD-bd_sf"/>
</dbReference>
<keyword evidence="4" id="KW-0560">Oxidoreductase</keyword>
<keyword evidence="2" id="KW-0285">Flavoprotein</keyword>
<dbReference type="PANTHER" id="PTHR42877:SF11">
    <property type="entry name" value="MONOOXYGENASE, PUTATIVE (AFU_ORTHOLOGUE AFUA_6G13790)-RELATED"/>
    <property type="match status" value="1"/>
</dbReference>
<dbReference type="STRING" id="341454.A0A4S2MQK1"/>
<feature type="region of interest" description="Disordered" evidence="5">
    <location>
        <begin position="1"/>
        <end position="20"/>
    </location>
</feature>
<evidence type="ECO:0000256" key="5">
    <source>
        <dbReference type="SAM" id="MobiDB-lite"/>
    </source>
</evidence>